<dbReference type="InterPro" id="IPR027417">
    <property type="entry name" value="P-loop_NTPase"/>
</dbReference>
<evidence type="ECO:0008006" key="3">
    <source>
        <dbReference type="Google" id="ProtNLM"/>
    </source>
</evidence>
<keyword evidence="2" id="KW-1185">Reference proteome</keyword>
<evidence type="ECO:0000313" key="1">
    <source>
        <dbReference type="EMBL" id="CAK0894395.1"/>
    </source>
</evidence>
<dbReference type="EMBL" id="CAUYUJ010019890">
    <property type="protein sequence ID" value="CAK0894395.1"/>
    <property type="molecule type" value="Genomic_DNA"/>
</dbReference>
<dbReference type="PANTHER" id="PTHR47958">
    <property type="entry name" value="ATP-DEPENDENT RNA HELICASE DBP3"/>
    <property type="match status" value="1"/>
</dbReference>
<name>A0ABN9X8K8_9DINO</name>
<gene>
    <name evidence="1" type="ORF">PCOR1329_LOCUS73446</name>
</gene>
<sequence length="99" mass="11399">QTLLWSATWPKSVQRLARDFQKDIVHIQVGSDELTVNTDIKQTIIMTTGYQSKMESLWHVLQQKACKALIFCGTKRTCDELCDALKQNRYDCAAIHKNK</sequence>
<accession>A0ABN9X8K8</accession>
<comment type="caution">
    <text evidence="1">The sequence shown here is derived from an EMBL/GenBank/DDBJ whole genome shotgun (WGS) entry which is preliminary data.</text>
</comment>
<dbReference type="SUPFAM" id="SSF52540">
    <property type="entry name" value="P-loop containing nucleoside triphosphate hydrolases"/>
    <property type="match status" value="1"/>
</dbReference>
<organism evidence="1 2">
    <name type="scientific">Prorocentrum cordatum</name>
    <dbReference type="NCBI Taxonomy" id="2364126"/>
    <lineage>
        <taxon>Eukaryota</taxon>
        <taxon>Sar</taxon>
        <taxon>Alveolata</taxon>
        <taxon>Dinophyceae</taxon>
        <taxon>Prorocentrales</taxon>
        <taxon>Prorocentraceae</taxon>
        <taxon>Prorocentrum</taxon>
    </lineage>
</organism>
<protein>
    <recommendedName>
        <fullName evidence="3">RNA helicase</fullName>
    </recommendedName>
</protein>
<dbReference type="Gene3D" id="3.40.50.300">
    <property type="entry name" value="P-loop containing nucleotide triphosphate hydrolases"/>
    <property type="match status" value="2"/>
</dbReference>
<feature type="non-terminal residue" evidence="1">
    <location>
        <position position="99"/>
    </location>
</feature>
<proteinExistence type="predicted"/>
<dbReference type="Proteomes" id="UP001189429">
    <property type="component" value="Unassembled WGS sequence"/>
</dbReference>
<evidence type="ECO:0000313" key="2">
    <source>
        <dbReference type="Proteomes" id="UP001189429"/>
    </source>
</evidence>
<feature type="non-terminal residue" evidence="1">
    <location>
        <position position="1"/>
    </location>
</feature>
<reference evidence="1" key="1">
    <citation type="submission" date="2023-10" db="EMBL/GenBank/DDBJ databases">
        <authorList>
            <person name="Chen Y."/>
            <person name="Shah S."/>
            <person name="Dougan E. K."/>
            <person name="Thang M."/>
            <person name="Chan C."/>
        </authorList>
    </citation>
    <scope>NUCLEOTIDE SEQUENCE [LARGE SCALE GENOMIC DNA]</scope>
</reference>